<sequence>MFSKDRPRSPNGSNGACLFRVRDPLRQGLRLTCSSLQATVFGPVSRHATSCVGGIYGCCATGPSRIWQCLRPRTLRCKCCHQCCFTPCRYRPSGRRGKKLRSGFPATFRLAAMAMTSRSPYLPVPPHMPLGLCCCLLLTSSHIRSVESQTTRPRGRYLSQCRAIDGTLGSRKTVARVL</sequence>
<proteinExistence type="predicted"/>
<keyword evidence="2" id="KW-1185">Reference proteome</keyword>
<accession>A0A1Y1YS82</accession>
<evidence type="ECO:0000313" key="1">
    <source>
        <dbReference type="EMBL" id="ORY00607.1"/>
    </source>
</evidence>
<organism evidence="1 2">
    <name type="scientific">Clohesyomyces aquaticus</name>
    <dbReference type="NCBI Taxonomy" id="1231657"/>
    <lineage>
        <taxon>Eukaryota</taxon>
        <taxon>Fungi</taxon>
        <taxon>Dikarya</taxon>
        <taxon>Ascomycota</taxon>
        <taxon>Pezizomycotina</taxon>
        <taxon>Dothideomycetes</taxon>
        <taxon>Pleosporomycetidae</taxon>
        <taxon>Pleosporales</taxon>
        <taxon>Lindgomycetaceae</taxon>
        <taxon>Clohesyomyces</taxon>
    </lineage>
</organism>
<dbReference type="Proteomes" id="UP000193144">
    <property type="component" value="Unassembled WGS sequence"/>
</dbReference>
<dbReference type="EMBL" id="MCFA01000181">
    <property type="protein sequence ID" value="ORY00607.1"/>
    <property type="molecule type" value="Genomic_DNA"/>
</dbReference>
<comment type="caution">
    <text evidence="1">The sequence shown here is derived from an EMBL/GenBank/DDBJ whole genome shotgun (WGS) entry which is preliminary data.</text>
</comment>
<gene>
    <name evidence="1" type="ORF">BCR34DRAFT_109737</name>
</gene>
<name>A0A1Y1YS82_9PLEO</name>
<dbReference type="AlphaFoldDB" id="A0A1Y1YS82"/>
<protein>
    <submittedName>
        <fullName evidence="1">Uncharacterized protein</fullName>
    </submittedName>
</protein>
<reference evidence="1 2" key="1">
    <citation type="submission" date="2016-07" db="EMBL/GenBank/DDBJ databases">
        <title>Pervasive Adenine N6-methylation of Active Genes in Fungi.</title>
        <authorList>
            <consortium name="DOE Joint Genome Institute"/>
            <person name="Mondo S.J."/>
            <person name="Dannebaum R.O."/>
            <person name="Kuo R.C."/>
            <person name="Labutti K."/>
            <person name="Haridas S."/>
            <person name="Kuo A."/>
            <person name="Salamov A."/>
            <person name="Ahrendt S.R."/>
            <person name="Lipzen A."/>
            <person name="Sullivan W."/>
            <person name="Andreopoulos W.B."/>
            <person name="Clum A."/>
            <person name="Lindquist E."/>
            <person name="Daum C."/>
            <person name="Ramamoorthy G.K."/>
            <person name="Gryganskyi A."/>
            <person name="Culley D."/>
            <person name="Magnuson J.K."/>
            <person name="James T.Y."/>
            <person name="O'Malley M.A."/>
            <person name="Stajich J.E."/>
            <person name="Spatafora J.W."/>
            <person name="Visel A."/>
            <person name="Grigoriev I.V."/>
        </authorList>
    </citation>
    <scope>NUCLEOTIDE SEQUENCE [LARGE SCALE GENOMIC DNA]</scope>
    <source>
        <strain evidence="1 2">CBS 115471</strain>
    </source>
</reference>
<evidence type="ECO:0000313" key="2">
    <source>
        <dbReference type="Proteomes" id="UP000193144"/>
    </source>
</evidence>